<dbReference type="Pfam" id="PF00155">
    <property type="entry name" value="Aminotran_1_2"/>
    <property type="match status" value="1"/>
</dbReference>
<dbReference type="Gene3D" id="3.40.640.10">
    <property type="entry name" value="Type I PLP-dependent aspartate aminotransferase-like (Major domain)"/>
    <property type="match status" value="1"/>
</dbReference>
<keyword evidence="1 3" id="KW-0032">Aminotransferase</keyword>
<dbReference type="EC" id="2.6.1.-" evidence="1"/>
<gene>
    <name evidence="3" type="ORF">EubceDRAFT1_1306</name>
</gene>
<dbReference type="SUPFAM" id="SSF53383">
    <property type="entry name" value="PLP-dependent transferases"/>
    <property type="match status" value="1"/>
</dbReference>
<comment type="similarity">
    <text evidence="1">Belongs to the class-I pyridoxal-phosphate-dependent aminotransferase family.</text>
</comment>
<organism evidence="3 4">
    <name type="scientific">Eubacterium cellulosolvens (strain ATCC 43171 / JCM 9499 / 6)</name>
    <name type="common">Cillobacterium cellulosolvens</name>
    <dbReference type="NCBI Taxonomy" id="633697"/>
    <lineage>
        <taxon>Bacteria</taxon>
        <taxon>Bacillati</taxon>
        <taxon>Bacillota</taxon>
        <taxon>Clostridia</taxon>
        <taxon>Eubacteriales</taxon>
        <taxon>Eubacteriaceae</taxon>
        <taxon>Eubacterium</taxon>
    </lineage>
</organism>
<dbReference type="GO" id="GO:0030170">
    <property type="term" value="F:pyridoxal phosphate binding"/>
    <property type="evidence" value="ECO:0007669"/>
    <property type="project" value="InterPro"/>
</dbReference>
<keyword evidence="4" id="KW-1185">Reference proteome</keyword>
<dbReference type="PANTHER" id="PTHR42691:SF1">
    <property type="entry name" value="ASPARTATE AMINOTRANSFERASE YHDR-RELATED"/>
    <property type="match status" value="1"/>
</dbReference>
<dbReference type="EMBL" id="CM001487">
    <property type="protein sequence ID" value="EIM57119.1"/>
    <property type="molecule type" value="Genomic_DNA"/>
</dbReference>
<dbReference type="NCBIfam" id="NF005305">
    <property type="entry name" value="PRK06836.1"/>
    <property type="match status" value="1"/>
</dbReference>
<dbReference type="eggNOG" id="COG0436">
    <property type="taxonomic scope" value="Bacteria"/>
</dbReference>
<dbReference type="InterPro" id="IPR004838">
    <property type="entry name" value="NHTrfase_class1_PyrdxlP-BS"/>
</dbReference>
<reference evidence="3 4" key="1">
    <citation type="submission" date="2010-08" db="EMBL/GenBank/DDBJ databases">
        <authorList>
            <consortium name="US DOE Joint Genome Institute (JGI-PGF)"/>
            <person name="Lucas S."/>
            <person name="Copeland A."/>
            <person name="Lapidus A."/>
            <person name="Cheng J.-F."/>
            <person name="Bruce D."/>
            <person name="Goodwin L."/>
            <person name="Pitluck S."/>
            <person name="Land M.L."/>
            <person name="Hauser L."/>
            <person name="Chang Y.-J."/>
            <person name="Anderson I.J."/>
            <person name="Johnson E."/>
            <person name="Mulhopadhyay B."/>
            <person name="Kyrpides N."/>
            <person name="Woyke T.J."/>
        </authorList>
    </citation>
    <scope>NUCLEOTIDE SEQUENCE [LARGE SCALE GENOMIC DNA]</scope>
    <source>
        <strain evidence="3 4">6</strain>
    </source>
</reference>
<dbReference type="GO" id="GO:0008483">
    <property type="term" value="F:transaminase activity"/>
    <property type="evidence" value="ECO:0007669"/>
    <property type="project" value="UniProtKB-KW"/>
</dbReference>
<protein>
    <recommendedName>
        <fullName evidence="1">Aminotransferase</fullName>
        <ecNumber evidence="1">2.6.1.-</ecNumber>
    </recommendedName>
</protein>
<sequence length="396" mass="43611">MINKTMEALGKAPSKIREIFEYGKKRKAEIGEDKVFDFSIGNPNVPAPAAVNETFKELIDNNNDVYLHGYTSAAGDNDTRQAIVDDLNRRFGTAFKASNLYMTCGAAASLKISITALVTEGDEFITFTPFFPEYRVFVETAGAKLVTAATDPDTFQIDFDTLDAAVTERTKALIVNSPNNPSGVVFGEESVKKLAAYLEKKEEEYGHPIYLITDEPYRELVYDADVVVPYMTKYYRNAIVCYSYSKSLSLPGERIGYILVPDEVEGAGDIYAAICGAGRALGYVCAPSLAQHVIEKCAGMVSDLSVYKTNRDLLYKSLTDYGFTCVYPDGAFYLFMKALEDDASAFCEKAKDFELLLVPADSFGTPGYVRIAYCVTTEQIQGSLPAFKKLAEAYGK</sequence>
<dbReference type="AlphaFoldDB" id="I5ATJ6"/>
<dbReference type="STRING" id="633697.EubceDRAFT1_1306"/>
<dbReference type="HOGENOM" id="CLU_017584_4_3_9"/>
<dbReference type="PROSITE" id="PS00105">
    <property type="entry name" value="AA_TRANSFER_CLASS_1"/>
    <property type="match status" value="1"/>
</dbReference>
<dbReference type="OrthoDB" id="9802328at2"/>
<name>I5ATJ6_EUBC6</name>
<evidence type="ECO:0000313" key="3">
    <source>
        <dbReference type="EMBL" id="EIM57119.1"/>
    </source>
</evidence>
<accession>I5ATJ6</accession>
<dbReference type="InterPro" id="IPR004839">
    <property type="entry name" value="Aminotransferase_I/II_large"/>
</dbReference>
<evidence type="ECO:0000313" key="4">
    <source>
        <dbReference type="Proteomes" id="UP000005753"/>
    </source>
</evidence>
<dbReference type="Gene3D" id="3.90.1150.10">
    <property type="entry name" value="Aspartate Aminotransferase, domain 1"/>
    <property type="match status" value="1"/>
</dbReference>
<dbReference type="PANTHER" id="PTHR42691">
    <property type="entry name" value="ASPARTATE AMINOTRANSFERASE YHDR-RELATED"/>
    <property type="match status" value="1"/>
</dbReference>
<dbReference type="Proteomes" id="UP000005753">
    <property type="component" value="Chromosome"/>
</dbReference>
<comment type="cofactor">
    <cofactor evidence="1">
        <name>pyridoxal 5'-phosphate</name>
        <dbReference type="ChEBI" id="CHEBI:597326"/>
    </cofactor>
</comment>
<proteinExistence type="inferred from homology"/>
<dbReference type="InterPro" id="IPR015422">
    <property type="entry name" value="PyrdxlP-dep_Trfase_small"/>
</dbReference>
<dbReference type="CDD" id="cd00609">
    <property type="entry name" value="AAT_like"/>
    <property type="match status" value="1"/>
</dbReference>
<evidence type="ECO:0000259" key="2">
    <source>
        <dbReference type="Pfam" id="PF00155"/>
    </source>
</evidence>
<feature type="domain" description="Aminotransferase class I/classII large" evidence="2">
    <location>
        <begin position="34"/>
        <end position="381"/>
    </location>
</feature>
<evidence type="ECO:0000256" key="1">
    <source>
        <dbReference type="RuleBase" id="RU000481"/>
    </source>
</evidence>
<reference evidence="3 4" key="2">
    <citation type="submission" date="2012-02" db="EMBL/GenBank/DDBJ databases">
        <title>Improved High-Quality Draft sequence of Eubacterium cellulosolvens 6.</title>
        <authorList>
            <consortium name="US DOE Joint Genome Institute"/>
            <person name="Lucas S."/>
            <person name="Han J."/>
            <person name="Lapidus A."/>
            <person name="Cheng J.-F."/>
            <person name="Goodwin L."/>
            <person name="Pitluck S."/>
            <person name="Peters L."/>
            <person name="Mikhailova N."/>
            <person name="Gu W."/>
            <person name="Detter J.C."/>
            <person name="Han C."/>
            <person name="Tapia R."/>
            <person name="Land M."/>
            <person name="Hauser L."/>
            <person name="Kyrpides N."/>
            <person name="Ivanova N."/>
            <person name="Pagani I."/>
            <person name="Johnson E."/>
            <person name="Mukhopadhyay B."/>
            <person name="Anderson I."/>
            <person name="Woyke T."/>
        </authorList>
    </citation>
    <scope>NUCLEOTIDE SEQUENCE [LARGE SCALE GENOMIC DNA]</scope>
    <source>
        <strain evidence="3 4">6</strain>
    </source>
</reference>
<keyword evidence="1 3" id="KW-0808">Transferase</keyword>
<dbReference type="InterPro" id="IPR015421">
    <property type="entry name" value="PyrdxlP-dep_Trfase_major"/>
</dbReference>
<dbReference type="InterPro" id="IPR015424">
    <property type="entry name" value="PyrdxlP-dep_Trfase"/>
</dbReference>